<name>A0ABT2QR36_9STAP</name>
<dbReference type="Pfam" id="PF03948">
    <property type="entry name" value="Ribosomal_L9_C"/>
    <property type="match status" value="1"/>
</dbReference>
<evidence type="ECO:0000256" key="2">
    <source>
        <dbReference type="ARBA" id="ARBA00022730"/>
    </source>
</evidence>
<dbReference type="InterPro" id="IPR020594">
    <property type="entry name" value="Ribosomal_bL9_bac/chp"/>
</dbReference>
<proteinExistence type="inferred from homology"/>
<dbReference type="SUPFAM" id="SSF55653">
    <property type="entry name" value="Ribosomal protein L9 C-domain"/>
    <property type="match status" value="1"/>
</dbReference>
<dbReference type="InterPro" id="IPR009027">
    <property type="entry name" value="Ribosomal_bL9/RNase_H1_N"/>
</dbReference>
<dbReference type="PANTHER" id="PTHR21368">
    <property type="entry name" value="50S RIBOSOMAL PROTEIN L9"/>
    <property type="match status" value="1"/>
</dbReference>
<dbReference type="InterPro" id="IPR000244">
    <property type="entry name" value="Ribosomal_bL9"/>
</dbReference>
<comment type="function">
    <text evidence="7">Binds to the 23S rRNA.</text>
</comment>
<organism evidence="10 11">
    <name type="scientific">Staphylococcus marylandisciuri</name>
    <dbReference type="NCBI Taxonomy" id="2981529"/>
    <lineage>
        <taxon>Bacteria</taxon>
        <taxon>Bacillati</taxon>
        <taxon>Bacillota</taxon>
        <taxon>Bacilli</taxon>
        <taxon>Bacillales</taxon>
        <taxon>Staphylococcaceae</taxon>
        <taxon>Staphylococcus</taxon>
    </lineage>
</organism>
<reference evidence="10 11" key="1">
    <citation type="journal article" date="2023" name="Int. J. Syst. Evol. Microbiol.">
        <title>Streptococcus sciuri sp. nov., Staphylococcus marylandisciuri sp. nov. and Staphylococcus americanisciuri sp. nov., isolated from faeces of eastern grey squirrel (Sciurus carolinensis).</title>
        <authorList>
            <person name="Volokhov D.V."/>
            <person name="Zagorodnyaya T.A."/>
            <person name="Furtak V.A."/>
            <person name="Nattanmai G."/>
            <person name="Randall L."/>
            <person name="Jose S."/>
            <person name="Gao Y."/>
            <person name="Eisenberg T."/>
            <person name="Delmonte P."/>
            <person name="Blom J."/>
            <person name="Mitchell K.K."/>
        </authorList>
    </citation>
    <scope>NUCLEOTIDE SEQUENCE [LARGE SCALE GENOMIC DNA]</scope>
    <source>
        <strain evidence="10 11">SQ8-PEA</strain>
    </source>
</reference>
<feature type="domain" description="Ribosomal protein L9" evidence="9">
    <location>
        <begin position="13"/>
        <end position="40"/>
    </location>
</feature>
<comment type="caution">
    <text evidence="10">The sequence shown here is derived from an EMBL/GenBank/DDBJ whole genome shotgun (WGS) entry which is preliminary data.</text>
</comment>
<evidence type="ECO:0000256" key="8">
    <source>
        <dbReference type="SAM" id="Coils"/>
    </source>
</evidence>
<evidence type="ECO:0000313" key="10">
    <source>
        <dbReference type="EMBL" id="MCU5746445.1"/>
    </source>
</evidence>
<accession>A0ABT2QR36</accession>
<evidence type="ECO:0000256" key="4">
    <source>
        <dbReference type="ARBA" id="ARBA00022980"/>
    </source>
</evidence>
<dbReference type="EMBL" id="JAOPKZ010000011">
    <property type="protein sequence ID" value="MCU5746445.1"/>
    <property type="molecule type" value="Genomic_DNA"/>
</dbReference>
<dbReference type="HAMAP" id="MF_00503">
    <property type="entry name" value="Ribosomal_bL9"/>
    <property type="match status" value="1"/>
</dbReference>
<dbReference type="Gene3D" id="3.10.430.100">
    <property type="entry name" value="Ribosomal protein L9, C-terminal domain"/>
    <property type="match status" value="1"/>
</dbReference>
<evidence type="ECO:0000256" key="6">
    <source>
        <dbReference type="ARBA" id="ARBA00035292"/>
    </source>
</evidence>
<sequence>MKVIFTQDVKGKGKKGEVKDVPVGYANNFLFKKNLAVEANSGNLKQLQQQNKRAEQERQQEIDEAKELKERLENIEVEVSAKTGEGGKLFGSISTKQIASALQDQHDIKIDKRKMDLPHGIHALGYTNVPVKLDKEVEGTIRVHTVEQN</sequence>
<keyword evidence="11" id="KW-1185">Reference proteome</keyword>
<keyword evidence="5 7" id="KW-0687">Ribonucleoprotein</keyword>
<keyword evidence="2 7" id="KW-0699">rRNA-binding</keyword>
<evidence type="ECO:0000256" key="7">
    <source>
        <dbReference type="HAMAP-Rule" id="MF_00503"/>
    </source>
</evidence>
<gene>
    <name evidence="7 10" type="primary">rplI</name>
    <name evidence="10" type="ORF">N9R04_06900</name>
</gene>
<dbReference type="InterPro" id="IPR036791">
    <property type="entry name" value="Ribosomal_bL9_C_sf"/>
</dbReference>
<evidence type="ECO:0000259" key="9">
    <source>
        <dbReference type="PROSITE" id="PS00651"/>
    </source>
</evidence>
<dbReference type="SUPFAM" id="SSF55658">
    <property type="entry name" value="L9 N-domain-like"/>
    <property type="match status" value="1"/>
</dbReference>
<evidence type="ECO:0000313" key="11">
    <source>
        <dbReference type="Proteomes" id="UP001209553"/>
    </source>
</evidence>
<dbReference type="InterPro" id="IPR020069">
    <property type="entry name" value="Ribosomal_bL9_C"/>
</dbReference>
<evidence type="ECO:0000256" key="3">
    <source>
        <dbReference type="ARBA" id="ARBA00022884"/>
    </source>
</evidence>
<protein>
    <recommendedName>
        <fullName evidence="6 7">Large ribosomal subunit protein bL9</fullName>
    </recommendedName>
</protein>
<dbReference type="NCBIfam" id="TIGR00158">
    <property type="entry name" value="L9"/>
    <property type="match status" value="1"/>
</dbReference>
<dbReference type="Proteomes" id="UP001209553">
    <property type="component" value="Unassembled WGS sequence"/>
</dbReference>
<dbReference type="RefSeq" id="WP_262856043.1">
    <property type="nucleotide sequence ID" value="NZ_JAOPKZ010000011.1"/>
</dbReference>
<keyword evidence="8" id="KW-0175">Coiled coil</keyword>
<dbReference type="InterPro" id="IPR020070">
    <property type="entry name" value="Ribosomal_bL9_N"/>
</dbReference>
<dbReference type="Pfam" id="PF01281">
    <property type="entry name" value="Ribosomal_L9_N"/>
    <property type="match status" value="1"/>
</dbReference>
<dbReference type="InterPro" id="IPR036935">
    <property type="entry name" value="Ribosomal_bL9_N_sf"/>
</dbReference>
<dbReference type="Gene3D" id="3.40.5.10">
    <property type="entry name" value="Ribosomal protein L9, N-terminal domain"/>
    <property type="match status" value="1"/>
</dbReference>
<evidence type="ECO:0000256" key="1">
    <source>
        <dbReference type="ARBA" id="ARBA00010605"/>
    </source>
</evidence>
<keyword evidence="4 7" id="KW-0689">Ribosomal protein</keyword>
<keyword evidence="3 7" id="KW-0694">RNA-binding</keyword>
<comment type="similarity">
    <text evidence="1 7">Belongs to the bacterial ribosomal protein bL9 family.</text>
</comment>
<dbReference type="PROSITE" id="PS00651">
    <property type="entry name" value="RIBOSOMAL_L9"/>
    <property type="match status" value="1"/>
</dbReference>
<feature type="coiled-coil region" evidence="8">
    <location>
        <begin position="37"/>
        <end position="85"/>
    </location>
</feature>
<evidence type="ECO:0000256" key="5">
    <source>
        <dbReference type="ARBA" id="ARBA00023274"/>
    </source>
</evidence>
<dbReference type="GO" id="GO:0005840">
    <property type="term" value="C:ribosome"/>
    <property type="evidence" value="ECO:0007669"/>
    <property type="project" value="UniProtKB-KW"/>
</dbReference>